<dbReference type="AlphaFoldDB" id="A0A8J3IWY6"/>
<name>A0A8J3IWY6_9CHLR</name>
<dbReference type="EMBL" id="BNJK01000002">
    <property type="protein sequence ID" value="GHO98337.1"/>
    <property type="molecule type" value="Genomic_DNA"/>
</dbReference>
<keyword evidence="1" id="KW-0812">Transmembrane</keyword>
<evidence type="ECO:0000256" key="1">
    <source>
        <dbReference type="SAM" id="Phobius"/>
    </source>
</evidence>
<dbReference type="Proteomes" id="UP000597444">
    <property type="component" value="Unassembled WGS sequence"/>
</dbReference>
<dbReference type="RefSeq" id="WP_220209090.1">
    <property type="nucleotide sequence ID" value="NZ_BNJK01000002.1"/>
</dbReference>
<proteinExistence type="predicted"/>
<organism evidence="2 3">
    <name type="scientific">Reticulibacter mediterranei</name>
    <dbReference type="NCBI Taxonomy" id="2778369"/>
    <lineage>
        <taxon>Bacteria</taxon>
        <taxon>Bacillati</taxon>
        <taxon>Chloroflexota</taxon>
        <taxon>Ktedonobacteria</taxon>
        <taxon>Ktedonobacterales</taxon>
        <taxon>Reticulibacteraceae</taxon>
        <taxon>Reticulibacter</taxon>
    </lineage>
</organism>
<keyword evidence="1" id="KW-1133">Transmembrane helix</keyword>
<protein>
    <submittedName>
        <fullName evidence="2">Uncharacterized protein</fullName>
    </submittedName>
</protein>
<accession>A0A8J3IWY6</accession>
<keyword evidence="1" id="KW-0472">Membrane</keyword>
<reference evidence="2" key="1">
    <citation type="submission" date="2020-10" db="EMBL/GenBank/DDBJ databases">
        <title>Taxonomic study of unclassified bacteria belonging to the class Ktedonobacteria.</title>
        <authorList>
            <person name="Yabe S."/>
            <person name="Wang C.M."/>
            <person name="Zheng Y."/>
            <person name="Sakai Y."/>
            <person name="Cavaletti L."/>
            <person name="Monciardini P."/>
            <person name="Donadio S."/>
        </authorList>
    </citation>
    <scope>NUCLEOTIDE SEQUENCE</scope>
    <source>
        <strain evidence="2">ID150040</strain>
    </source>
</reference>
<evidence type="ECO:0000313" key="3">
    <source>
        <dbReference type="Proteomes" id="UP000597444"/>
    </source>
</evidence>
<sequence length="86" mass="10161">MAWLPFLKEYAELFLLGAIFVAVLAVLALYRRRQLSRDRHSEEDLSQRKRGIDAEVVFMRENQQEVTGLTFKQNGRKMEAKRKKYA</sequence>
<evidence type="ECO:0000313" key="2">
    <source>
        <dbReference type="EMBL" id="GHO98337.1"/>
    </source>
</evidence>
<keyword evidence="3" id="KW-1185">Reference proteome</keyword>
<comment type="caution">
    <text evidence="2">The sequence shown here is derived from an EMBL/GenBank/DDBJ whole genome shotgun (WGS) entry which is preliminary data.</text>
</comment>
<feature type="transmembrane region" description="Helical" evidence="1">
    <location>
        <begin position="13"/>
        <end position="30"/>
    </location>
</feature>
<gene>
    <name evidence="2" type="ORF">KSF_083850</name>
</gene>